<proteinExistence type="predicted"/>
<dbReference type="KEGG" id="vg:9887814"/>
<reference evidence="1 2" key="1">
    <citation type="journal article" date="2010" name="Proc. Natl. Acad. Sci. U.S.A.">
        <title>Giant virus with a remarkable complement of genes infects marine zooplankton.</title>
        <authorList>
            <person name="Fischer M.G."/>
            <person name="Allen M.J."/>
            <person name="Wilson W.H."/>
            <person name="Suttle C.A."/>
        </authorList>
    </citation>
    <scope>NUCLEOTIDE SEQUENCE [LARGE SCALE GENOMIC DNA]</scope>
    <source>
        <strain evidence="1 2">BV-PW1</strain>
    </source>
</reference>
<keyword evidence="2" id="KW-1185">Reference proteome</keyword>
<evidence type="ECO:0000313" key="1">
    <source>
        <dbReference type="EMBL" id="ADO67445.1"/>
    </source>
</evidence>
<organismHost>
    <name type="scientific">Cafeteria roenbergensis</name>
    <name type="common">Marine flagellate</name>
    <dbReference type="NCBI Taxonomy" id="33653"/>
</organismHost>
<name>E3T5I2_CROVB</name>
<dbReference type="Proteomes" id="UP000029781">
    <property type="component" value="Segment"/>
</dbReference>
<gene>
    <name evidence="1" type="ORF">crov411</name>
</gene>
<dbReference type="GeneID" id="9887814"/>
<sequence>MTILYLLIIFILMIIFYKIQKNYINEHFTDNIFSHVFSTNYVPIKNTNTNPSLINNKEITNKPTYMPHKVSDYFYIGKLELHPYNKPVECYLYGKPIEAVHNLYSYYVFFVDNNSIIIKDSFSLNPHTKFKFGDPIYLREGPSKEGPYFLT</sequence>
<protein>
    <submittedName>
        <fullName evidence="1">Uncharacterized protein</fullName>
    </submittedName>
</protein>
<organism evidence="1 2">
    <name type="scientific">Cafeteria roenbergensis virus (strain BV-PW1)</name>
    <name type="common">CroV</name>
    <dbReference type="NCBI Taxonomy" id="693272"/>
    <lineage>
        <taxon>Viruses</taxon>
        <taxon>Varidnaviria</taxon>
        <taxon>Bamfordvirae</taxon>
        <taxon>Nucleocytoviricota</taxon>
        <taxon>Megaviricetes</taxon>
        <taxon>Imitervirales</taxon>
        <taxon>Mimiviridae</taxon>
        <taxon>Aliimimivirinae</taxon>
        <taxon>Rheavirus</taxon>
        <taxon>Rheavirus sinusmexicani</taxon>
    </lineage>
</organism>
<evidence type="ECO:0000313" key="2">
    <source>
        <dbReference type="Proteomes" id="UP000029781"/>
    </source>
</evidence>
<accession>E3T5I2</accession>
<dbReference type="RefSeq" id="YP_003970044.1">
    <property type="nucleotide sequence ID" value="NC_014637.1"/>
</dbReference>
<dbReference type="EMBL" id="GU244497">
    <property type="protein sequence ID" value="ADO67445.1"/>
    <property type="molecule type" value="Genomic_DNA"/>
</dbReference>